<evidence type="ECO:0000313" key="3">
    <source>
        <dbReference type="EMBL" id="CEN48087.1"/>
    </source>
</evidence>
<sequence>MFKYVYFYKSKINKCKNEKVRAYSYAENYRAVAVRKPLVVEPKDSRFVQKYVEKVVFRFVLSLCNRAGFRRAVVLMGPRRVGKTVMMYHAIDQLIEEGINPQKIFFVGIDNPIYLHLGLQDILELCKEALKIEYLRGCYVFFDEIQYLKDWERHLKVLVDTYPETKFVVSGSAAAALRWHSTESGAGRFTDFMLPPLTFQEFIHLKNKNHLIREDVIQYGGQSIPYHLPLDINELNEEFQQYLNFGGYPEVVLSEKIQKDMGRYVKNDIVDKVLLRDLPSLYGIKDVQELNRFFTYIAYNTGNEFSFEKMSKESGIQKETLKRYLEYLEAAFLIKVLNKVDINAKRLKRITSFKIYLTNPSLRTALFSPIKAVDDEMGNMVETAVLSQWMHRENLALTYARWKDGRKEGEVDLVLVDDVRFKPIWGVEIKWSNRYFEKPQELQSLIQFCKSNGFKSALVTSIDKTGTKEIEDLYFTFVPASVYVYNIGNVTLKMKTD</sequence>
<dbReference type="SUPFAM" id="SSF52540">
    <property type="entry name" value="P-loop containing nucleoside triphosphate hydrolases"/>
    <property type="match status" value="1"/>
</dbReference>
<dbReference type="InterPro" id="IPR041682">
    <property type="entry name" value="AAA_14"/>
</dbReference>
<dbReference type="EMBL" id="CDOI01000167">
    <property type="protein sequence ID" value="CEN48087.1"/>
    <property type="molecule type" value="Genomic_DNA"/>
</dbReference>
<dbReference type="PANTHER" id="PTHR33295:SF18">
    <property type="entry name" value="AAA+ ATPASE DOMAIN-CONTAINING PROTEIN"/>
    <property type="match status" value="1"/>
</dbReference>
<proteinExistence type="predicted"/>
<dbReference type="Proteomes" id="UP000045051">
    <property type="component" value="Unassembled WGS sequence"/>
</dbReference>
<evidence type="ECO:0000259" key="2">
    <source>
        <dbReference type="Pfam" id="PF13635"/>
    </source>
</evidence>
<protein>
    <submittedName>
        <fullName evidence="3">ATPase (AAA+ superfamily)-like protein</fullName>
    </submittedName>
</protein>
<dbReference type="InterPro" id="IPR027417">
    <property type="entry name" value="P-loop_NTPase"/>
</dbReference>
<feature type="domain" description="AAA" evidence="1">
    <location>
        <begin position="70"/>
        <end position="202"/>
    </location>
</feature>
<gene>
    <name evidence="3" type="ORF">CCAND38_540018</name>
</gene>
<dbReference type="InterPro" id="IPR025420">
    <property type="entry name" value="DUF4143"/>
</dbReference>
<dbReference type="Pfam" id="PF13173">
    <property type="entry name" value="AAA_14"/>
    <property type="match status" value="1"/>
</dbReference>
<evidence type="ECO:0000313" key="4">
    <source>
        <dbReference type="Proteomes" id="UP000045051"/>
    </source>
</evidence>
<dbReference type="RefSeq" id="WP_231550022.1">
    <property type="nucleotide sequence ID" value="NZ_CDOI01000167.1"/>
</dbReference>
<reference evidence="3 4" key="1">
    <citation type="submission" date="2015-01" db="EMBL/GenBank/DDBJ databases">
        <authorList>
            <person name="Xiang T."/>
            <person name="Song Y."/>
            <person name="Huang L."/>
            <person name="Wang B."/>
            <person name="Wu P."/>
        </authorList>
    </citation>
    <scope>NUCLEOTIDE SEQUENCE [LARGE SCALE GENOMIC DNA]</scope>
    <source>
        <strain evidence="3 4">CcD38</strain>
    </source>
</reference>
<feature type="domain" description="DUF4143" evidence="2">
    <location>
        <begin position="276"/>
        <end position="432"/>
    </location>
</feature>
<organism evidence="3 4">
    <name type="scientific">Capnocytophaga canis</name>
    <dbReference type="NCBI Taxonomy" id="1848903"/>
    <lineage>
        <taxon>Bacteria</taxon>
        <taxon>Pseudomonadati</taxon>
        <taxon>Bacteroidota</taxon>
        <taxon>Flavobacteriia</taxon>
        <taxon>Flavobacteriales</taxon>
        <taxon>Flavobacteriaceae</taxon>
        <taxon>Capnocytophaga</taxon>
    </lineage>
</organism>
<evidence type="ECO:0000259" key="1">
    <source>
        <dbReference type="Pfam" id="PF13173"/>
    </source>
</evidence>
<name>A0A0B7IDN5_9FLAO</name>
<dbReference type="AlphaFoldDB" id="A0A0B7IDN5"/>
<accession>A0A0B7IDN5</accession>
<keyword evidence="4" id="KW-1185">Reference proteome</keyword>
<dbReference type="Pfam" id="PF13635">
    <property type="entry name" value="DUF4143"/>
    <property type="match status" value="1"/>
</dbReference>
<dbReference type="PANTHER" id="PTHR33295">
    <property type="entry name" value="ATPASE"/>
    <property type="match status" value="1"/>
</dbReference>
<dbReference type="Gene3D" id="3.40.50.300">
    <property type="entry name" value="P-loop containing nucleotide triphosphate hydrolases"/>
    <property type="match status" value="1"/>
</dbReference>